<dbReference type="GO" id="GO:0008360">
    <property type="term" value="P:regulation of cell shape"/>
    <property type="evidence" value="ECO:0007669"/>
    <property type="project" value="UniProtKB-KW"/>
</dbReference>
<feature type="binding site" evidence="2">
    <location>
        <position position="131"/>
    </location>
    <ligand>
        <name>substrate</name>
    </ligand>
</feature>
<dbReference type="PANTHER" id="PTHR21343">
    <property type="entry name" value="DETHIOBIOTIN SYNTHETASE"/>
    <property type="match status" value="1"/>
</dbReference>
<dbReference type="InterPro" id="IPR043702">
    <property type="entry name" value="Lipid_II_synth_GatD"/>
</dbReference>
<organism evidence="4 5">
    <name type="scientific">Limosilactobacillus gastricus DSM 16045</name>
    <dbReference type="NCBI Taxonomy" id="1423749"/>
    <lineage>
        <taxon>Bacteria</taxon>
        <taxon>Bacillati</taxon>
        <taxon>Bacillota</taxon>
        <taxon>Bacilli</taxon>
        <taxon>Lactobacillales</taxon>
        <taxon>Lactobacillaceae</taxon>
        <taxon>Limosilactobacillus</taxon>
    </lineage>
</organism>
<dbReference type="RefSeq" id="WP_056936624.1">
    <property type="nucleotide sequence ID" value="NZ_AZFN01000002.1"/>
</dbReference>
<feature type="active site" description="Nucleophile" evidence="2">
    <location>
        <position position="96"/>
    </location>
</feature>
<dbReference type="SUPFAM" id="SSF52317">
    <property type="entry name" value="Class I glutamine amidotransferase-like"/>
    <property type="match status" value="1"/>
</dbReference>
<protein>
    <recommendedName>
        <fullName evidence="2">Lipid II isoglutaminyl synthase (glutamine-hydrolyzing) subunit GatD</fullName>
        <ecNumber evidence="2">6.3.5.13</ecNumber>
    </recommendedName>
    <alternativeName>
        <fullName evidence="2">Lipid II isoglutaminyl synthase glutaminase subunit</fullName>
        <ecNumber evidence="2">3.5.1.2</ecNumber>
    </alternativeName>
</protein>
<dbReference type="PROSITE" id="PS51274">
    <property type="entry name" value="GATASE_COBBQ"/>
    <property type="match status" value="1"/>
</dbReference>
<dbReference type="CDD" id="cd01750">
    <property type="entry name" value="GATase1_CobQ"/>
    <property type="match status" value="1"/>
</dbReference>
<keyword evidence="2" id="KW-0573">Peptidoglycan synthesis</keyword>
<comment type="pathway">
    <text evidence="2">Cell wall biogenesis; peptidoglycan biosynthesis.</text>
</comment>
<dbReference type="EMBL" id="AZFN01000002">
    <property type="protein sequence ID" value="KRM03421.1"/>
    <property type="molecule type" value="Genomic_DNA"/>
</dbReference>
<comment type="caution">
    <text evidence="4">The sequence shown here is derived from an EMBL/GenBank/DDBJ whole genome shotgun (WGS) entry which is preliminary data.</text>
</comment>
<comment type="catalytic activity">
    <reaction evidence="2">
        <text>beta-D-GlcNAc-(1-&gt;4)-Mur2Ac(oyl-L-Ala-gamma-D-Glu-L-Lys-D-Ala-D-Ala)-di-trans,octa-cis-undecaprenyl diphosphate + L-glutamine + ATP + H2O = beta-D-GlcNAc-(1-&gt;4)-Mur2Ac(oyl-L-Ala-D-isoglutaminyl-L-Lys-D-Ala-D-Ala)-di-trans,octa-cis-undecaprenyl diphosphate + L-glutamate + ADP + phosphate + H(+)</text>
        <dbReference type="Rhea" id="RHEA:57928"/>
        <dbReference type="ChEBI" id="CHEBI:15377"/>
        <dbReference type="ChEBI" id="CHEBI:15378"/>
        <dbReference type="ChEBI" id="CHEBI:29985"/>
        <dbReference type="ChEBI" id="CHEBI:30616"/>
        <dbReference type="ChEBI" id="CHEBI:43474"/>
        <dbReference type="ChEBI" id="CHEBI:58359"/>
        <dbReference type="ChEBI" id="CHEBI:60033"/>
        <dbReference type="ChEBI" id="CHEBI:62233"/>
        <dbReference type="ChEBI" id="CHEBI:456216"/>
        <dbReference type="EC" id="6.3.5.13"/>
    </reaction>
</comment>
<keyword evidence="2" id="KW-0133">Cell shape</keyword>
<dbReference type="InterPro" id="IPR029062">
    <property type="entry name" value="Class_I_gatase-like"/>
</dbReference>
<dbReference type="EC" id="6.3.5.13" evidence="2"/>
<dbReference type="AlphaFoldDB" id="A0A0R1VD46"/>
<dbReference type="GO" id="GO:0071555">
    <property type="term" value="P:cell wall organization"/>
    <property type="evidence" value="ECO:0007669"/>
    <property type="project" value="UniProtKB-KW"/>
</dbReference>
<comment type="catalytic activity">
    <reaction evidence="2">
        <text>L-glutamine + H2O = L-glutamate + NH4(+)</text>
        <dbReference type="Rhea" id="RHEA:15889"/>
        <dbReference type="ChEBI" id="CHEBI:15377"/>
        <dbReference type="ChEBI" id="CHEBI:28938"/>
        <dbReference type="ChEBI" id="CHEBI:29985"/>
        <dbReference type="ChEBI" id="CHEBI:58359"/>
        <dbReference type="EC" id="3.5.1.2"/>
    </reaction>
</comment>
<dbReference type="UniPathway" id="UPA00219"/>
<comment type="function">
    <text evidence="2">The lipid II isoglutaminyl synthase complex catalyzes the formation of alpha-D-isoglutamine in the cell wall lipid II stem peptide. The GatD subunit catalyzes the hydrolysis of glutamine to glutamate and ammonia. The resulting ammonia molecule is channeled to the active site of MurT.</text>
</comment>
<keyword evidence="5" id="KW-1185">Reference proteome</keyword>
<evidence type="ECO:0000313" key="4">
    <source>
        <dbReference type="EMBL" id="KRM03421.1"/>
    </source>
</evidence>
<accession>A0A0R1VD46</accession>
<dbReference type="InterPro" id="IPR033949">
    <property type="entry name" value="CobQ_GATase1"/>
</dbReference>
<comment type="subunit">
    <text evidence="2">Forms a heterodimer with MurT.</text>
</comment>
<dbReference type="HAMAP" id="MF_02213">
    <property type="entry name" value="Lipid_II_synth_GatD"/>
    <property type="match status" value="1"/>
</dbReference>
<dbReference type="GO" id="GO:0009236">
    <property type="term" value="P:cobalamin biosynthetic process"/>
    <property type="evidence" value="ECO:0007669"/>
    <property type="project" value="InterPro"/>
</dbReference>
<gene>
    <name evidence="2" type="primary">gatD</name>
    <name evidence="4" type="ORF">FC60_GL000741</name>
</gene>
<dbReference type="EC" id="3.5.1.2" evidence="2"/>
<dbReference type="GO" id="GO:0009252">
    <property type="term" value="P:peptidoglycan biosynthetic process"/>
    <property type="evidence" value="ECO:0007669"/>
    <property type="project" value="UniProtKB-UniRule"/>
</dbReference>
<feature type="active site" evidence="2">
    <location>
        <position position="195"/>
    </location>
</feature>
<keyword evidence="2" id="KW-0961">Cell wall biogenesis/degradation</keyword>
<dbReference type="GO" id="GO:0004359">
    <property type="term" value="F:glutaminase activity"/>
    <property type="evidence" value="ECO:0007669"/>
    <property type="project" value="UniProtKB-UniRule"/>
</dbReference>
<dbReference type="GO" id="GO:0140282">
    <property type="term" value="F:carbon-nitrogen ligase activity on lipid II"/>
    <property type="evidence" value="ECO:0007669"/>
    <property type="project" value="UniProtKB-UniRule"/>
</dbReference>
<name>A0A0R1VD46_9LACO</name>
<evidence type="ECO:0000256" key="1">
    <source>
        <dbReference type="ARBA" id="ARBA00022962"/>
    </source>
</evidence>
<dbReference type="PANTHER" id="PTHR21343:SF9">
    <property type="entry name" value="LIPID II ISOGLUTAMINYL SYNTHASE (GLUTAMINE-HYDROLYZING) SUBUNIT GATD"/>
    <property type="match status" value="1"/>
</dbReference>
<dbReference type="Proteomes" id="UP000051739">
    <property type="component" value="Unassembled WGS sequence"/>
</dbReference>
<keyword evidence="1 2" id="KW-0315">Glutamine amidotransferase</keyword>
<evidence type="ECO:0000313" key="5">
    <source>
        <dbReference type="Proteomes" id="UP000051739"/>
    </source>
</evidence>
<sequence>MASYHLRLAHLYGDLLNTYGDVGNITALKYYAQQMDTEIDVQVISIENDFDPDQFDLAFFGGGQDYEQMIVSQDIQTKKAAIEKFIDDEKPMLAICGGYQLLGHYYIGANGEKIQGIGVLDHYTLSQDNHRFIGDIEIKNELTGEIYHGFENHNGRTFIDESERPLGKVVSGNGNNGEDQTEGAIYKQTYCTYFHGPILTRNGQLAKRILLQALRKKYPTADFSKQEALEIKPTF</sequence>
<dbReference type="InterPro" id="IPR011698">
    <property type="entry name" value="GATase_3"/>
</dbReference>
<keyword evidence="2" id="KW-0378">Hydrolase</keyword>
<keyword evidence="2" id="KW-0436">Ligase</keyword>
<dbReference type="PATRIC" id="fig|1423749.3.peg.745"/>
<reference evidence="4 5" key="1">
    <citation type="journal article" date="2015" name="Genome Announc.">
        <title>Expanding the biotechnology potential of lactobacilli through comparative genomics of 213 strains and associated genera.</title>
        <authorList>
            <person name="Sun Z."/>
            <person name="Harris H.M."/>
            <person name="McCann A."/>
            <person name="Guo C."/>
            <person name="Argimon S."/>
            <person name="Zhang W."/>
            <person name="Yang X."/>
            <person name="Jeffery I.B."/>
            <person name="Cooney J.C."/>
            <person name="Kagawa T.F."/>
            <person name="Liu W."/>
            <person name="Song Y."/>
            <person name="Salvetti E."/>
            <person name="Wrobel A."/>
            <person name="Rasinkangas P."/>
            <person name="Parkhill J."/>
            <person name="Rea M.C."/>
            <person name="O'Sullivan O."/>
            <person name="Ritari J."/>
            <person name="Douillard F.P."/>
            <person name="Paul Ross R."/>
            <person name="Yang R."/>
            <person name="Briner A.E."/>
            <person name="Felis G.E."/>
            <person name="de Vos W.M."/>
            <person name="Barrangou R."/>
            <person name="Klaenhammer T.R."/>
            <person name="Caufield P.W."/>
            <person name="Cui Y."/>
            <person name="Zhang H."/>
            <person name="O'Toole P.W."/>
        </authorList>
    </citation>
    <scope>NUCLEOTIDE SEQUENCE [LARGE SCALE GENOMIC DNA]</scope>
    <source>
        <strain evidence="4 5">DSM 16045</strain>
    </source>
</reference>
<evidence type="ECO:0000259" key="3">
    <source>
        <dbReference type="Pfam" id="PF07685"/>
    </source>
</evidence>
<proteinExistence type="inferred from homology"/>
<evidence type="ECO:0000256" key="2">
    <source>
        <dbReference type="HAMAP-Rule" id="MF_02213"/>
    </source>
</evidence>
<comment type="similarity">
    <text evidence="2">Belongs to the CobB/CobQ family. GatD subfamily.</text>
</comment>
<feature type="domain" description="CobB/CobQ-like glutamine amidotransferase" evidence="3">
    <location>
        <begin position="8"/>
        <end position="202"/>
    </location>
</feature>
<dbReference type="Pfam" id="PF07685">
    <property type="entry name" value="GATase_3"/>
    <property type="match status" value="1"/>
</dbReference>
<dbReference type="Gene3D" id="3.40.50.880">
    <property type="match status" value="1"/>
</dbReference>